<feature type="non-terminal residue" evidence="2">
    <location>
        <position position="1"/>
    </location>
</feature>
<evidence type="ECO:0000313" key="2">
    <source>
        <dbReference type="EMBL" id="MCD9644880.1"/>
    </source>
</evidence>
<gene>
    <name evidence="2" type="ORF">HAX54_033404</name>
</gene>
<reference evidence="2 3" key="1">
    <citation type="journal article" date="2021" name="BMC Genomics">
        <title>Datura genome reveals duplications of psychoactive alkaloid biosynthetic genes and high mutation rate following tissue culture.</title>
        <authorList>
            <person name="Rajewski A."/>
            <person name="Carter-House D."/>
            <person name="Stajich J."/>
            <person name="Litt A."/>
        </authorList>
    </citation>
    <scope>NUCLEOTIDE SEQUENCE [LARGE SCALE GENOMIC DNA]</scope>
    <source>
        <strain evidence="2">AR-01</strain>
    </source>
</reference>
<dbReference type="Proteomes" id="UP000823775">
    <property type="component" value="Unassembled WGS sequence"/>
</dbReference>
<keyword evidence="3" id="KW-1185">Reference proteome</keyword>
<organism evidence="2 3">
    <name type="scientific">Datura stramonium</name>
    <name type="common">Jimsonweed</name>
    <name type="synonym">Common thornapple</name>
    <dbReference type="NCBI Taxonomy" id="4076"/>
    <lineage>
        <taxon>Eukaryota</taxon>
        <taxon>Viridiplantae</taxon>
        <taxon>Streptophyta</taxon>
        <taxon>Embryophyta</taxon>
        <taxon>Tracheophyta</taxon>
        <taxon>Spermatophyta</taxon>
        <taxon>Magnoliopsida</taxon>
        <taxon>eudicotyledons</taxon>
        <taxon>Gunneridae</taxon>
        <taxon>Pentapetalae</taxon>
        <taxon>asterids</taxon>
        <taxon>lamiids</taxon>
        <taxon>Solanales</taxon>
        <taxon>Solanaceae</taxon>
        <taxon>Solanoideae</taxon>
        <taxon>Datureae</taxon>
        <taxon>Datura</taxon>
    </lineage>
</organism>
<sequence>NLPEEVLQQSKASIVKIVSKMLSIKNEEILKSQLSEVFTQIYINFVSLCQANANEIAKLMNENEQLKAITMDLRAFNIKRERKEFNKSMKLKKRTSQTPDGTGQRPTRRKSPLR</sequence>
<dbReference type="EMBL" id="JACEIK010004271">
    <property type="protein sequence ID" value="MCD9644880.1"/>
    <property type="molecule type" value="Genomic_DNA"/>
</dbReference>
<evidence type="ECO:0000256" key="1">
    <source>
        <dbReference type="SAM" id="MobiDB-lite"/>
    </source>
</evidence>
<protein>
    <submittedName>
        <fullName evidence="2">Uncharacterized protein</fullName>
    </submittedName>
</protein>
<feature type="region of interest" description="Disordered" evidence="1">
    <location>
        <begin position="84"/>
        <end position="114"/>
    </location>
</feature>
<accession>A0ABS8VFZ9</accession>
<feature type="compositionally biased region" description="Polar residues" evidence="1">
    <location>
        <begin position="96"/>
        <end position="105"/>
    </location>
</feature>
<name>A0ABS8VFZ9_DATST</name>
<comment type="caution">
    <text evidence="2">The sequence shown here is derived from an EMBL/GenBank/DDBJ whole genome shotgun (WGS) entry which is preliminary data.</text>
</comment>
<proteinExistence type="predicted"/>
<evidence type="ECO:0000313" key="3">
    <source>
        <dbReference type="Proteomes" id="UP000823775"/>
    </source>
</evidence>